<dbReference type="AlphaFoldDB" id="A0A8J5SGC2"/>
<name>A0A8J5SGC2_ZIZPA</name>
<dbReference type="EMBL" id="JAAALK010000287">
    <property type="protein sequence ID" value="KAG8060865.1"/>
    <property type="molecule type" value="Genomic_DNA"/>
</dbReference>
<protein>
    <submittedName>
        <fullName evidence="2">Uncharacterized protein</fullName>
    </submittedName>
</protein>
<feature type="region of interest" description="Disordered" evidence="1">
    <location>
        <begin position="1"/>
        <end position="23"/>
    </location>
</feature>
<evidence type="ECO:0000313" key="2">
    <source>
        <dbReference type="EMBL" id="KAG8060865.1"/>
    </source>
</evidence>
<evidence type="ECO:0000313" key="3">
    <source>
        <dbReference type="Proteomes" id="UP000729402"/>
    </source>
</evidence>
<evidence type="ECO:0000256" key="1">
    <source>
        <dbReference type="SAM" id="MobiDB-lite"/>
    </source>
</evidence>
<sequence>MPGSEDDDQQTTTTGPSAPMADPVLKGIADLTQVIAGMSVRLTDLEARSRLALFAPMPSGFPYGIPPGYGMAAPSSTESLPNTTPLPIHLIQFPHSPSSIPSLGATSTSISMGIGMATTAPSTDAPLHDDYISSAPDATTNNNMGGPLIHGTGISQGPFPVSASAFSIVCAPTGFAHNTGPNMGVPRFYKLDFSTYDGSEDALNWLNR</sequence>
<reference evidence="2" key="1">
    <citation type="journal article" date="2021" name="bioRxiv">
        <title>Whole Genome Assembly and Annotation of Northern Wild Rice, Zizania palustris L., Supports a Whole Genome Duplication in the Zizania Genus.</title>
        <authorList>
            <person name="Haas M."/>
            <person name="Kono T."/>
            <person name="Macchietto M."/>
            <person name="Millas R."/>
            <person name="McGilp L."/>
            <person name="Shao M."/>
            <person name="Duquette J."/>
            <person name="Hirsch C.N."/>
            <person name="Kimball J."/>
        </authorList>
    </citation>
    <scope>NUCLEOTIDE SEQUENCE</scope>
    <source>
        <tissue evidence="2">Fresh leaf tissue</tissue>
    </source>
</reference>
<gene>
    <name evidence="2" type="ORF">GUJ93_ZPchr0002g25478</name>
</gene>
<accession>A0A8J5SGC2</accession>
<dbReference type="Proteomes" id="UP000729402">
    <property type="component" value="Unassembled WGS sequence"/>
</dbReference>
<reference evidence="2" key="2">
    <citation type="submission" date="2021-02" db="EMBL/GenBank/DDBJ databases">
        <authorList>
            <person name="Kimball J.A."/>
            <person name="Haas M.W."/>
            <person name="Macchietto M."/>
            <person name="Kono T."/>
            <person name="Duquette J."/>
            <person name="Shao M."/>
        </authorList>
    </citation>
    <scope>NUCLEOTIDE SEQUENCE</scope>
    <source>
        <tissue evidence="2">Fresh leaf tissue</tissue>
    </source>
</reference>
<keyword evidence="3" id="KW-1185">Reference proteome</keyword>
<organism evidence="2 3">
    <name type="scientific">Zizania palustris</name>
    <name type="common">Northern wild rice</name>
    <dbReference type="NCBI Taxonomy" id="103762"/>
    <lineage>
        <taxon>Eukaryota</taxon>
        <taxon>Viridiplantae</taxon>
        <taxon>Streptophyta</taxon>
        <taxon>Embryophyta</taxon>
        <taxon>Tracheophyta</taxon>
        <taxon>Spermatophyta</taxon>
        <taxon>Magnoliopsida</taxon>
        <taxon>Liliopsida</taxon>
        <taxon>Poales</taxon>
        <taxon>Poaceae</taxon>
        <taxon>BOP clade</taxon>
        <taxon>Oryzoideae</taxon>
        <taxon>Oryzeae</taxon>
        <taxon>Zizaniinae</taxon>
        <taxon>Zizania</taxon>
    </lineage>
</organism>
<comment type="caution">
    <text evidence="2">The sequence shown here is derived from an EMBL/GenBank/DDBJ whole genome shotgun (WGS) entry which is preliminary data.</text>
</comment>
<proteinExistence type="predicted"/>